<name>A0ABU9C3E7_9BURK</name>
<dbReference type="SUPFAM" id="SSF50341">
    <property type="entry name" value="CheW-like"/>
    <property type="match status" value="1"/>
</dbReference>
<dbReference type="Pfam" id="PF26379">
    <property type="entry name" value="FimL_2nd"/>
    <property type="match status" value="1"/>
</dbReference>
<dbReference type="RefSeq" id="WP_341397115.1">
    <property type="nucleotide sequence ID" value="NZ_JBBUTI010000001.1"/>
</dbReference>
<dbReference type="Pfam" id="PF02518">
    <property type="entry name" value="HATPase_c"/>
    <property type="match status" value="1"/>
</dbReference>
<evidence type="ECO:0000259" key="11">
    <source>
        <dbReference type="PROSITE" id="PS50110"/>
    </source>
</evidence>
<evidence type="ECO:0000259" key="13">
    <source>
        <dbReference type="PROSITE" id="PS50894"/>
    </source>
</evidence>
<dbReference type="Pfam" id="PF01584">
    <property type="entry name" value="CheW"/>
    <property type="match status" value="1"/>
</dbReference>
<accession>A0ABU9C3E7</accession>
<feature type="domain" description="HPt" evidence="13">
    <location>
        <begin position="677"/>
        <end position="782"/>
    </location>
</feature>
<evidence type="ECO:0000313" key="15">
    <source>
        <dbReference type="Proteomes" id="UP001379945"/>
    </source>
</evidence>
<feature type="domain" description="HPt" evidence="13">
    <location>
        <begin position="1239"/>
        <end position="1342"/>
    </location>
</feature>
<gene>
    <name evidence="14" type="ORF">AACH00_01230</name>
</gene>
<feature type="domain" description="CheW-like" evidence="12">
    <location>
        <begin position="1776"/>
        <end position="1911"/>
    </location>
</feature>
<dbReference type="EC" id="2.7.13.3" evidence="2"/>
<evidence type="ECO:0000256" key="3">
    <source>
        <dbReference type="ARBA" id="ARBA00022553"/>
    </source>
</evidence>
<dbReference type="Proteomes" id="UP001379945">
    <property type="component" value="Unassembled WGS sequence"/>
</dbReference>
<dbReference type="SMART" id="SM00387">
    <property type="entry name" value="HATPase_c"/>
    <property type="match status" value="1"/>
</dbReference>
<feature type="domain" description="Response regulatory" evidence="11">
    <location>
        <begin position="1945"/>
        <end position="2061"/>
    </location>
</feature>
<evidence type="ECO:0000256" key="5">
    <source>
        <dbReference type="ARBA" id="ARBA00022777"/>
    </source>
</evidence>
<evidence type="ECO:0000256" key="7">
    <source>
        <dbReference type="PROSITE-ProRule" id="PRU00110"/>
    </source>
</evidence>
<dbReference type="InterPro" id="IPR004358">
    <property type="entry name" value="Sig_transdc_His_kin-like_C"/>
</dbReference>
<evidence type="ECO:0000256" key="8">
    <source>
        <dbReference type="PROSITE-ProRule" id="PRU00169"/>
    </source>
</evidence>
<dbReference type="InterPro" id="IPR036890">
    <property type="entry name" value="HATPase_C_sf"/>
</dbReference>
<keyword evidence="15" id="KW-1185">Reference proteome</keyword>
<feature type="coiled-coil region" evidence="9">
    <location>
        <begin position="1482"/>
        <end position="1516"/>
    </location>
</feature>
<feature type="domain" description="HPt" evidence="13">
    <location>
        <begin position="1022"/>
        <end position="1120"/>
    </location>
</feature>
<dbReference type="Gene3D" id="3.40.50.2300">
    <property type="match status" value="1"/>
</dbReference>
<dbReference type="PRINTS" id="PR00344">
    <property type="entry name" value="BCTRLSENSOR"/>
</dbReference>
<feature type="modified residue" description="4-aspartylphosphate" evidence="8">
    <location>
        <position position="1994"/>
    </location>
</feature>
<dbReference type="SUPFAM" id="SSF47226">
    <property type="entry name" value="Histidine-containing phosphotransfer domain, HPT domain"/>
    <property type="match status" value="4"/>
</dbReference>
<protein>
    <recommendedName>
        <fullName evidence="2">histidine kinase</fullName>
        <ecNumber evidence="2">2.7.13.3</ecNumber>
    </recommendedName>
</protein>
<evidence type="ECO:0000256" key="4">
    <source>
        <dbReference type="ARBA" id="ARBA00022679"/>
    </source>
</evidence>
<dbReference type="PANTHER" id="PTHR43395:SF8">
    <property type="entry name" value="HISTIDINE KINASE"/>
    <property type="match status" value="1"/>
</dbReference>
<keyword evidence="3 8" id="KW-0597">Phosphoprotein</keyword>
<feature type="modified residue" description="Phosphohistidine" evidence="7">
    <location>
        <position position="1286"/>
    </location>
</feature>
<dbReference type="InterPro" id="IPR058661">
    <property type="entry name" value="FimL_2nd"/>
</dbReference>
<evidence type="ECO:0000259" key="12">
    <source>
        <dbReference type="PROSITE" id="PS50851"/>
    </source>
</evidence>
<evidence type="ECO:0000256" key="6">
    <source>
        <dbReference type="ARBA" id="ARBA00023012"/>
    </source>
</evidence>
<keyword evidence="4" id="KW-0808">Transferase</keyword>
<dbReference type="SUPFAM" id="SSF52172">
    <property type="entry name" value="CheY-like"/>
    <property type="match status" value="1"/>
</dbReference>
<dbReference type="InterPro" id="IPR036061">
    <property type="entry name" value="CheW-like_dom_sf"/>
</dbReference>
<dbReference type="SMART" id="SM01231">
    <property type="entry name" value="H-kinase_dim"/>
    <property type="match status" value="1"/>
</dbReference>
<dbReference type="Pfam" id="PF01627">
    <property type="entry name" value="Hpt"/>
    <property type="match status" value="3"/>
</dbReference>
<proteinExistence type="predicted"/>
<dbReference type="Gene3D" id="1.20.120.160">
    <property type="entry name" value="HPT domain"/>
    <property type="match status" value="3"/>
</dbReference>
<dbReference type="PANTHER" id="PTHR43395">
    <property type="entry name" value="SENSOR HISTIDINE KINASE CHEA"/>
    <property type="match status" value="1"/>
</dbReference>
<dbReference type="Gene3D" id="3.30.565.10">
    <property type="entry name" value="Histidine kinase-like ATPase, C-terminal domain"/>
    <property type="match status" value="1"/>
</dbReference>
<feature type="modified residue" description="Phosphohistidine" evidence="7">
    <location>
        <position position="1064"/>
    </location>
</feature>
<keyword evidence="5" id="KW-0418">Kinase</keyword>
<dbReference type="CDD" id="cd00088">
    <property type="entry name" value="HPT"/>
    <property type="match status" value="2"/>
</dbReference>
<dbReference type="SMART" id="SM00073">
    <property type="entry name" value="HPT"/>
    <property type="match status" value="3"/>
</dbReference>
<reference evidence="14 15" key="1">
    <citation type="submission" date="2024-04" db="EMBL/GenBank/DDBJ databases">
        <title>Novel species of the genus Ideonella isolated from streams.</title>
        <authorList>
            <person name="Lu H."/>
        </authorList>
    </citation>
    <scope>NUCLEOTIDE SEQUENCE [LARGE SCALE GENOMIC DNA]</scope>
    <source>
        <strain evidence="14 15">LYT19W</strain>
    </source>
</reference>
<evidence type="ECO:0000256" key="1">
    <source>
        <dbReference type="ARBA" id="ARBA00000085"/>
    </source>
</evidence>
<dbReference type="InterPro" id="IPR002545">
    <property type="entry name" value="CheW-lke_dom"/>
</dbReference>
<keyword evidence="9" id="KW-0175">Coiled coil</keyword>
<dbReference type="InterPro" id="IPR004105">
    <property type="entry name" value="CheA-like_dim"/>
</dbReference>
<dbReference type="InterPro" id="IPR051315">
    <property type="entry name" value="Bact_Chemotaxis_CheA"/>
</dbReference>
<dbReference type="SMART" id="SM00448">
    <property type="entry name" value="REC"/>
    <property type="match status" value="1"/>
</dbReference>
<evidence type="ECO:0000259" key="10">
    <source>
        <dbReference type="PROSITE" id="PS50109"/>
    </source>
</evidence>
<evidence type="ECO:0000256" key="9">
    <source>
        <dbReference type="SAM" id="Coils"/>
    </source>
</evidence>
<dbReference type="PROSITE" id="PS50110">
    <property type="entry name" value="RESPONSE_REGULATORY"/>
    <property type="match status" value="1"/>
</dbReference>
<dbReference type="Gene3D" id="2.30.30.40">
    <property type="entry name" value="SH3 Domains"/>
    <property type="match status" value="1"/>
</dbReference>
<feature type="domain" description="Histidine kinase" evidence="10">
    <location>
        <begin position="1576"/>
        <end position="1774"/>
    </location>
</feature>
<comment type="catalytic activity">
    <reaction evidence="1">
        <text>ATP + protein L-histidine = ADP + protein N-phospho-L-histidine.</text>
        <dbReference type="EC" id="2.7.13.3"/>
    </reaction>
</comment>
<dbReference type="PROSITE" id="PS50109">
    <property type="entry name" value="HIS_KIN"/>
    <property type="match status" value="1"/>
</dbReference>
<dbReference type="InterPro" id="IPR011006">
    <property type="entry name" value="CheY-like_superfamily"/>
</dbReference>
<organism evidence="14 15">
    <name type="scientific">Ideonella margarita</name>
    <dbReference type="NCBI Taxonomy" id="2984191"/>
    <lineage>
        <taxon>Bacteria</taxon>
        <taxon>Pseudomonadati</taxon>
        <taxon>Pseudomonadota</taxon>
        <taxon>Betaproteobacteria</taxon>
        <taxon>Burkholderiales</taxon>
        <taxon>Sphaerotilaceae</taxon>
        <taxon>Ideonella</taxon>
    </lineage>
</organism>
<keyword evidence="6" id="KW-0902">Two-component regulatory system</keyword>
<dbReference type="InterPro" id="IPR003594">
    <property type="entry name" value="HATPase_dom"/>
</dbReference>
<dbReference type="CDD" id="cd17546">
    <property type="entry name" value="REC_hyHK_CKI1_RcsC-like"/>
    <property type="match status" value="1"/>
</dbReference>
<dbReference type="SUPFAM" id="SSF55874">
    <property type="entry name" value="ATPase domain of HSP90 chaperone/DNA topoisomerase II/histidine kinase"/>
    <property type="match status" value="1"/>
</dbReference>
<dbReference type="InterPro" id="IPR008207">
    <property type="entry name" value="Sig_transdc_His_kin_Hpt_dom"/>
</dbReference>
<dbReference type="InterPro" id="IPR005467">
    <property type="entry name" value="His_kinase_dom"/>
</dbReference>
<dbReference type="InterPro" id="IPR036641">
    <property type="entry name" value="HPT_dom_sf"/>
</dbReference>
<dbReference type="SMART" id="SM00260">
    <property type="entry name" value="CheW"/>
    <property type="match status" value="1"/>
</dbReference>
<evidence type="ECO:0000313" key="14">
    <source>
        <dbReference type="EMBL" id="MEK8044962.1"/>
    </source>
</evidence>
<comment type="caution">
    <text evidence="14">The sequence shown here is derived from an EMBL/GenBank/DDBJ whole genome shotgun (WGS) entry which is preliminary data.</text>
</comment>
<dbReference type="InterPro" id="IPR001789">
    <property type="entry name" value="Sig_transdc_resp-reg_receiver"/>
</dbReference>
<dbReference type="PROSITE" id="PS50894">
    <property type="entry name" value="HPT"/>
    <property type="match status" value="3"/>
</dbReference>
<dbReference type="EMBL" id="JBBUTI010000001">
    <property type="protein sequence ID" value="MEK8044962.1"/>
    <property type="molecule type" value="Genomic_DNA"/>
</dbReference>
<feature type="modified residue" description="Phosphohistidine" evidence="7">
    <location>
        <position position="724"/>
    </location>
</feature>
<sequence length="2067" mass="220603">MDQDRDHEGPGDLSALAWVNDELRRTLETAHKSLRRQLRESDSRPLDFEGGAPTALLQARHLIHQGVGALDMIGLPAAARFLRASEQTVQRLSNGTLAVDHDVVATLERASFALLDYLRRMLAGQPVPALALFPQYRDVLALAGAERVHPADLWDAPPVRHAGAAVTGSRVAVVADTRVRGSIERKLLDYFRTGSPAAAGVMGERFHTLAQATAGELTLPWQLAAAFFEAQAQGLLATDLYTKRMASRLLALLRAAERGQTECPERLLQDLLFYCARARRDDDVAPRLGKVWDEHGLQAAHAVDVNAASLGRFDPALLPVARRRVGALKDTWSALTAGEYGAQTGLNEQAALVADSVRQLYSSGQTLATSLTAAVASCGDAAPSAPLAMEVATCLLCIDASLDEIDLEQPDMQRRIVRLAQRLDVVAAGRPSEPVEPWVEALYRDVSDRQAMGSVVQELRSSLAEVEAQMDRFSRNPEEHELLIPVPGQLSAMRGVMSVLGLDQATQALARMREDVDAAMTAPDQAQALAGRLADNVGALSFLIDMLGVQPQLAKSLFQFDAATGRFAAVMGRARTATAADAADAQLAEQVAGLMQTATDEDISSADLSRTLEDLSHQAMAADLPSLAETAAQARRAIEAADNDDEREMARADATQALNDFADAARPAPPPDSAHAPLDDDADMREIFFEEAREVFGQAAEAVQALQADDSDLGALTAVRRAFHTLKGSSRMVGLKAFGEGAWACEQLFNARLADAQARADAPTREFTAEALATMAGWVDALEVDADAAIRPDDLMARADALRKAPVFALESESQPELPPELDVVPEVPAAESVLDLDVAGFALPALTEGLEVQDNIETADLDASAFEAVPGRLSALDLPSLDLPSLDLGEAAAGEALEASAVESVDAVEEQPVEAVAEAPTAEAAAAPAESVTEAALPVLDALPTEAADEVAEPDALAAEASNEASDWAPTTEVVPPELRAPQIDVELDLDVDPVAEIPEGMSPDEVDAERYKVVGPLRISIALFNIYLNEADEQSRRLCVELSEWQLELDRPVSETALALAHSLAGNSAAVGYTALSGLARRLEHALERSRGRGVGEPAEAQLFLDAADEIRRLLHQFAAGFLKAVPEELTARFDEHEAQESQQVSHPAALTLVSNHAVEPEALQADDLPAEGDEQVLSSEEAGSDDLPSEHAEMQATQLGGLSYSALTEEAPVVAAPQLRRNVASLEGLGDDIDVADAIDPELFEFFKEEGQELLPTLAEHLRLWEQTPADMGSGVMVMRALHTLKGGARLAGAMRLGEMAHRLETAVEQVASRGHADAVLLARLQAGADTLVDEFDRLRRGEAVQDGSSAAPDALAALGQVLSQSAPLASDVMPALAAIPAALVTAADAHVAAPAEAASAPQAAVATAAVAPGTVVDRTPLDWSLLVGDGSTAATAAPAFTQDAGSGASVRVRGTLLDRLVSHAGEVGIARARIGSELGQMQLGLRDLTDNLERLRRQLRDLELQAETQMATRLEAARQSQQAFDPLEMDRFTRVQELTRMLAESVNDVGTVQRGLAQTLQASEDQLAVQTRLTRDLQDDLLRARMVEFDTLSDRLYRVVRQSAKDSGKQVRLNLSGGSIELDRSVLDRMAPAFEHLLRNAVAHGIEAPGLREATGKDAAGTIDVLLQQSGNEVQIEVRDDGGGLDLSRIAERARQMGLLDDDARPTEADLAGLIFTPGFSTADKVTELAGRGVGMDVVRAEVTGMGGRIETASGSGRGTSFKMVLPLTTAVTQVVPVMCGTQMTALPSTLIELVRRVPVAEVDQAYRTGALRHGDRDIPFFWLGSLLQQGLRGAVEGRTAQVLIVRSAAQYVAVHVGQVLGNQEVVVKNLGPQLSRLPGLAGMSLMPSGQTVLIYNPVALAAVYGQAVRDQLLAQLASGLPELPTDAQEATAPAEAVAPLVMVVDDSLTVRRVTQRLLVREGYRVVLAKDGLDALDRLSDERPAVMLCDIEMPRMDGFDLVRNLRNDPRLADLPVVMITSRIAQKHRDHATELGVQHYLGKPYDEDQLLMLVRDYAGAPVAV</sequence>
<dbReference type="Pfam" id="PF00072">
    <property type="entry name" value="Response_reg"/>
    <property type="match status" value="1"/>
</dbReference>
<evidence type="ECO:0000256" key="2">
    <source>
        <dbReference type="ARBA" id="ARBA00012438"/>
    </source>
</evidence>
<dbReference type="PROSITE" id="PS50851">
    <property type="entry name" value="CHEW"/>
    <property type="match status" value="1"/>
</dbReference>